<evidence type="ECO:0000313" key="2">
    <source>
        <dbReference type="EMBL" id="MBK0332033.1"/>
    </source>
</evidence>
<comment type="caution">
    <text evidence="2">The sequence shown here is derived from an EMBL/GenBank/DDBJ whole genome shotgun (WGS) entry which is preliminary data.</text>
</comment>
<accession>A0ABS1BBP2</accession>
<keyword evidence="1" id="KW-0472">Membrane</keyword>
<sequence>MLWLAVAQYWIFAVIAVVLFAIEIWALVNALRFRPDAYTAAGKRTKLFWGLLTGLALLLGFLALPAPVGTGGSSMLLMVIAIVISGVFLADVLPALRSVMERSRNNRY</sequence>
<dbReference type="InterPro" id="IPR019662">
    <property type="entry name" value="DUF2516"/>
</dbReference>
<dbReference type="RefSeq" id="WP_200502887.1">
    <property type="nucleotide sequence ID" value="NZ_JAEDAJ010000006.1"/>
</dbReference>
<gene>
    <name evidence="2" type="ORF">I8D64_11545</name>
</gene>
<feature type="transmembrane region" description="Helical" evidence="1">
    <location>
        <begin position="6"/>
        <end position="28"/>
    </location>
</feature>
<keyword evidence="1" id="KW-0812">Transmembrane</keyword>
<dbReference type="EMBL" id="JAEDAJ010000006">
    <property type="protein sequence ID" value="MBK0332033.1"/>
    <property type="molecule type" value="Genomic_DNA"/>
</dbReference>
<dbReference type="Pfam" id="PF10724">
    <property type="entry name" value="DUF2516"/>
    <property type="match status" value="1"/>
</dbReference>
<dbReference type="Proteomes" id="UP000612352">
    <property type="component" value="Unassembled WGS sequence"/>
</dbReference>
<protein>
    <submittedName>
        <fullName evidence="2">DUF2516 family protein</fullName>
    </submittedName>
</protein>
<evidence type="ECO:0000256" key="1">
    <source>
        <dbReference type="SAM" id="Phobius"/>
    </source>
</evidence>
<feature type="transmembrane region" description="Helical" evidence="1">
    <location>
        <begin position="74"/>
        <end position="96"/>
    </location>
</feature>
<keyword evidence="1" id="KW-1133">Transmembrane helix</keyword>
<name>A0ABS1BBP2_9MICO</name>
<evidence type="ECO:0000313" key="3">
    <source>
        <dbReference type="Proteomes" id="UP000612352"/>
    </source>
</evidence>
<reference evidence="2 3" key="1">
    <citation type="submission" date="2020-12" db="EMBL/GenBank/DDBJ databases">
        <title>Brachybacterium sp. MASK1Z-5, whole genome shotgun sequence.</title>
        <authorList>
            <person name="Tuo L."/>
        </authorList>
    </citation>
    <scope>NUCLEOTIDE SEQUENCE [LARGE SCALE GENOMIC DNA]</scope>
    <source>
        <strain evidence="2 3">MASK1Z-5</strain>
    </source>
</reference>
<keyword evidence="3" id="KW-1185">Reference proteome</keyword>
<proteinExistence type="predicted"/>
<feature type="transmembrane region" description="Helical" evidence="1">
    <location>
        <begin position="48"/>
        <end position="68"/>
    </location>
</feature>
<organism evidence="2 3">
    <name type="scientific">Brachybacterium halotolerans</name>
    <dbReference type="NCBI Taxonomy" id="2795215"/>
    <lineage>
        <taxon>Bacteria</taxon>
        <taxon>Bacillati</taxon>
        <taxon>Actinomycetota</taxon>
        <taxon>Actinomycetes</taxon>
        <taxon>Micrococcales</taxon>
        <taxon>Dermabacteraceae</taxon>
        <taxon>Brachybacterium</taxon>
    </lineage>
</organism>